<dbReference type="InterPro" id="IPR001048">
    <property type="entry name" value="Asp/Glu/Uridylate_kinase"/>
</dbReference>
<feature type="site" description="Transition state stabilizer" evidence="9">
    <location>
        <position position="42"/>
    </location>
</feature>
<evidence type="ECO:0000256" key="2">
    <source>
        <dbReference type="ARBA" id="ARBA00022571"/>
    </source>
</evidence>
<dbReference type="InterPro" id="IPR036393">
    <property type="entry name" value="AceGlu_kinase-like_sf"/>
</dbReference>
<evidence type="ECO:0000259" key="10">
    <source>
        <dbReference type="Pfam" id="PF00696"/>
    </source>
</evidence>
<keyword evidence="5 9" id="KW-0547">Nucleotide-binding</keyword>
<keyword evidence="4 9" id="KW-0808">Transferase</keyword>
<comment type="pathway">
    <text evidence="1 9">Amino-acid biosynthesis; L-arginine biosynthesis; N(2)-acetyl-L-ornithine from L-glutamate: step 2/4.</text>
</comment>
<feature type="binding site" evidence="9">
    <location>
        <position position="188"/>
    </location>
    <ligand>
        <name>substrate</name>
    </ligand>
</feature>
<name>A0ABQ3UHR0_9CHLR</name>
<dbReference type="Gene3D" id="3.40.1160.10">
    <property type="entry name" value="Acetylglutamate kinase-like"/>
    <property type="match status" value="1"/>
</dbReference>
<proteinExistence type="inferred from homology"/>
<evidence type="ECO:0000256" key="9">
    <source>
        <dbReference type="HAMAP-Rule" id="MF_00082"/>
    </source>
</evidence>
<comment type="function">
    <text evidence="9">Catalyzes the ATP-dependent phosphorylation of N-acetyl-L-glutamate.</text>
</comment>
<dbReference type="PANTHER" id="PTHR23342">
    <property type="entry name" value="N-ACETYLGLUTAMATE SYNTHASE"/>
    <property type="match status" value="1"/>
</dbReference>
<evidence type="ECO:0000256" key="6">
    <source>
        <dbReference type="ARBA" id="ARBA00022777"/>
    </source>
</evidence>
<dbReference type="InterPro" id="IPR037528">
    <property type="entry name" value="ArgB"/>
</dbReference>
<dbReference type="SUPFAM" id="SSF53633">
    <property type="entry name" value="Carbamate kinase-like"/>
    <property type="match status" value="1"/>
</dbReference>
<dbReference type="PANTHER" id="PTHR23342:SF0">
    <property type="entry name" value="N-ACETYLGLUTAMATE SYNTHASE, MITOCHONDRIAL"/>
    <property type="match status" value="1"/>
</dbReference>
<dbReference type="EMBL" id="BNJG01000001">
    <property type="protein sequence ID" value="GHO51955.1"/>
    <property type="molecule type" value="Genomic_DNA"/>
</dbReference>
<reference evidence="11 12" key="1">
    <citation type="journal article" date="2021" name="Int. J. Syst. Evol. Microbiol.">
        <title>Reticulibacter mediterranei gen. nov., sp. nov., within the new family Reticulibacteraceae fam. nov., and Ktedonospora formicarum gen. nov., sp. nov., Ktedonobacter robiniae sp. nov., Dictyobacter formicarum sp. nov. and Dictyobacter arantiisoli sp. nov., belonging to the class Ktedonobacteria.</title>
        <authorList>
            <person name="Yabe S."/>
            <person name="Zheng Y."/>
            <person name="Wang C.M."/>
            <person name="Sakai Y."/>
            <person name="Abe K."/>
            <person name="Yokota A."/>
            <person name="Donadio S."/>
            <person name="Cavaletti L."/>
            <person name="Monciardini P."/>
        </authorList>
    </citation>
    <scope>NUCLEOTIDE SEQUENCE [LARGE SCALE GENOMIC DNA]</scope>
    <source>
        <strain evidence="11 12">SOSP1-30</strain>
    </source>
</reference>
<evidence type="ECO:0000256" key="4">
    <source>
        <dbReference type="ARBA" id="ARBA00022679"/>
    </source>
</evidence>
<feature type="binding site" evidence="9">
    <location>
        <position position="96"/>
    </location>
    <ligand>
        <name>substrate</name>
    </ligand>
</feature>
<organism evidence="11 12">
    <name type="scientific">Ktedonobacter robiniae</name>
    <dbReference type="NCBI Taxonomy" id="2778365"/>
    <lineage>
        <taxon>Bacteria</taxon>
        <taxon>Bacillati</taxon>
        <taxon>Chloroflexota</taxon>
        <taxon>Ktedonobacteria</taxon>
        <taxon>Ktedonobacterales</taxon>
        <taxon>Ktedonobacteraceae</taxon>
        <taxon>Ktedonobacter</taxon>
    </lineage>
</organism>
<evidence type="ECO:0000256" key="8">
    <source>
        <dbReference type="ARBA" id="ARBA00048141"/>
    </source>
</evidence>
<dbReference type="PIRSF" id="PIRSF000728">
    <property type="entry name" value="NAGK"/>
    <property type="match status" value="1"/>
</dbReference>
<feature type="binding site" evidence="9">
    <location>
        <begin position="74"/>
        <end position="75"/>
    </location>
    <ligand>
        <name>substrate</name>
    </ligand>
</feature>
<evidence type="ECO:0000313" key="12">
    <source>
        <dbReference type="Proteomes" id="UP000654345"/>
    </source>
</evidence>
<keyword evidence="12" id="KW-1185">Reference proteome</keyword>
<keyword evidence="3 9" id="KW-0028">Amino-acid biosynthesis</keyword>
<dbReference type="Proteomes" id="UP000654345">
    <property type="component" value="Unassembled WGS sequence"/>
</dbReference>
<dbReference type="NCBIfam" id="TIGR00761">
    <property type="entry name" value="argB"/>
    <property type="match status" value="1"/>
</dbReference>
<evidence type="ECO:0000256" key="1">
    <source>
        <dbReference type="ARBA" id="ARBA00004828"/>
    </source>
</evidence>
<evidence type="ECO:0000256" key="5">
    <source>
        <dbReference type="ARBA" id="ARBA00022741"/>
    </source>
</evidence>
<evidence type="ECO:0000256" key="7">
    <source>
        <dbReference type="ARBA" id="ARBA00022840"/>
    </source>
</evidence>
<keyword evidence="6 9" id="KW-0418">Kinase</keyword>
<keyword evidence="7 9" id="KW-0067">ATP-binding</keyword>
<dbReference type="Pfam" id="PF00696">
    <property type="entry name" value="AA_kinase"/>
    <property type="match status" value="1"/>
</dbReference>
<sequence>MINPSVPATDQPWNRHEFIPMDHASPSKCSFSQLKGKTFVVKLGGSTLEYQRSVLQDCICLQILGANIVLVHGGGPVINEWLSKLHIPVHFEHGLRVTDAQTLNVVRMVLCGQINKEIATTITQLGGQAVGLCGTDGNLIQGHIADESLGYVGAIDTINPTLIRQVLDDGYIPVLAPLGLGPDGSSLNMNADLVASHLAGALNATRLTFLSNIDGIYNADGTIISELNEQQAQALIEEHVIRDGMLPKVHACIHALEEVPCVQIANGCTSHVLLHTLEDLPIGTKFVR</sequence>
<evidence type="ECO:0000313" key="11">
    <source>
        <dbReference type="EMBL" id="GHO51955.1"/>
    </source>
</evidence>
<gene>
    <name evidence="11" type="primary">argB_1</name>
    <name evidence="9" type="synonym">argB</name>
    <name evidence="11" type="ORF">KSB_04300</name>
</gene>
<comment type="catalytic activity">
    <reaction evidence="8 9">
        <text>N-acetyl-L-glutamate + ATP = N-acetyl-L-glutamyl 5-phosphate + ADP</text>
        <dbReference type="Rhea" id="RHEA:14629"/>
        <dbReference type="ChEBI" id="CHEBI:30616"/>
        <dbReference type="ChEBI" id="CHEBI:44337"/>
        <dbReference type="ChEBI" id="CHEBI:57936"/>
        <dbReference type="ChEBI" id="CHEBI:456216"/>
        <dbReference type="EC" id="2.7.2.8"/>
    </reaction>
</comment>
<keyword evidence="2 9" id="KW-0055">Arginine biosynthesis</keyword>
<protein>
    <recommendedName>
        <fullName evidence="9">Acetylglutamate kinase</fullName>
        <ecNumber evidence="9">2.7.2.8</ecNumber>
    </recommendedName>
    <alternativeName>
        <fullName evidence="9">N-acetyl-L-glutamate 5-phosphotransferase</fullName>
    </alternativeName>
    <alternativeName>
        <fullName evidence="9">NAG kinase</fullName>
        <shortName evidence="9">NAGK</shortName>
    </alternativeName>
</protein>
<dbReference type="InterPro" id="IPR004662">
    <property type="entry name" value="AcgluKinase_fam"/>
</dbReference>
<comment type="subcellular location">
    <subcellularLocation>
        <location evidence="9">Cytoplasm</location>
    </subcellularLocation>
</comment>
<feature type="domain" description="Aspartate/glutamate/uridylate kinase" evidence="10">
    <location>
        <begin position="37"/>
        <end position="258"/>
    </location>
</feature>
<accession>A0ABQ3UHR0</accession>
<keyword evidence="9" id="KW-0963">Cytoplasm</keyword>
<dbReference type="HAMAP" id="MF_00082">
    <property type="entry name" value="ArgB"/>
    <property type="match status" value="1"/>
</dbReference>
<evidence type="ECO:0000256" key="3">
    <source>
        <dbReference type="ARBA" id="ARBA00022605"/>
    </source>
</evidence>
<comment type="similarity">
    <text evidence="9">Belongs to the acetylglutamate kinase family. ArgB subfamily.</text>
</comment>
<dbReference type="EC" id="2.7.2.8" evidence="9"/>
<dbReference type="GO" id="GO:0016301">
    <property type="term" value="F:kinase activity"/>
    <property type="evidence" value="ECO:0007669"/>
    <property type="project" value="UniProtKB-KW"/>
</dbReference>
<dbReference type="RefSeq" id="WP_201368911.1">
    <property type="nucleotide sequence ID" value="NZ_BNJG01000001.1"/>
</dbReference>
<feature type="site" description="Transition state stabilizer" evidence="9">
    <location>
        <position position="248"/>
    </location>
</feature>
<comment type="caution">
    <text evidence="11">The sequence shown here is derived from an EMBL/GenBank/DDBJ whole genome shotgun (WGS) entry which is preliminary data.</text>
</comment>
<dbReference type="CDD" id="cd04238">
    <property type="entry name" value="AAK_NAGK-like"/>
    <property type="match status" value="1"/>
</dbReference>